<name>A0A0F9SM57_9ZZZZ</name>
<protein>
    <submittedName>
        <fullName evidence="1">Uncharacterized protein</fullName>
    </submittedName>
</protein>
<comment type="caution">
    <text evidence="1">The sequence shown here is derived from an EMBL/GenBank/DDBJ whole genome shotgun (WGS) entry which is preliminary data.</text>
</comment>
<gene>
    <name evidence="1" type="ORF">LCGC14_0434050</name>
</gene>
<dbReference type="EMBL" id="LAZR01000411">
    <property type="protein sequence ID" value="KKN70080.1"/>
    <property type="molecule type" value="Genomic_DNA"/>
</dbReference>
<organism evidence="1">
    <name type="scientific">marine sediment metagenome</name>
    <dbReference type="NCBI Taxonomy" id="412755"/>
    <lineage>
        <taxon>unclassified sequences</taxon>
        <taxon>metagenomes</taxon>
        <taxon>ecological metagenomes</taxon>
    </lineage>
</organism>
<proteinExistence type="predicted"/>
<reference evidence="1" key="1">
    <citation type="journal article" date="2015" name="Nature">
        <title>Complex archaea that bridge the gap between prokaryotes and eukaryotes.</title>
        <authorList>
            <person name="Spang A."/>
            <person name="Saw J.H."/>
            <person name="Jorgensen S.L."/>
            <person name="Zaremba-Niedzwiedzka K."/>
            <person name="Martijn J."/>
            <person name="Lind A.E."/>
            <person name="van Eijk R."/>
            <person name="Schleper C."/>
            <person name="Guy L."/>
            <person name="Ettema T.J."/>
        </authorList>
    </citation>
    <scope>NUCLEOTIDE SEQUENCE</scope>
</reference>
<accession>A0A0F9SM57</accession>
<dbReference type="AlphaFoldDB" id="A0A0F9SM57"/>
<evidence type="ECO:0000313" key="1">
    <source>
        <dbReference type="EMBL" id="KKN70080.1"/>
    </source>
</evidence>
<sequence>MTIQQLLDMKLYEEANGFRLTVKHTHKITKVQGGYTQELTFTDDTGDILADMAMETYSPFVRRQEIIILDCEIQPSTKGKKLLVKKWEKVTCTADELPQRDPLRQNGPDWEAIGRGKVKHGLLCAYIQARISKIDDELLRNIAKLADWVMDPEDKWT</sequence>